<evidence type="ECO:0000313" key="4">
    <source>
        <dbReference type="Proteomes" id="UP001055167"/>
    </source>
</evidence>
<dbReference type="InterPro" id="IPR029044">
    <property type="entry name" value="Nucleotide-diphossugar_trans"/>
</dbReference>
<gene>
    <name evidence="3" type="primary">arnC_2</name>
    <name evidence="3" type="ORF">OPKNFCMD_4256</name>
</gene>
<comment type="caution">
    <text evidence="3">The sequence shown here is derived from an EMBL/GenBank/DDBJ whole genome shotgun (WGS) entry which is preliminary data.</text>
</comment>
<feature type="compositionally biased region" description="Low complexity" evidence="1">
    <location>
        <begin position="17"/>
        <end position="29"/>
    </location>
</feature>
<protein>
    <submittedName>
        <fullName evidence="3">Undecaprenyl-phosphate 4-deoxy-4-formamido-L-arabinose transferase</fullName>
    </submittedName>
</protein>
<feature type="domain" description="Glycosyltransferase 2-like" evidence="2">
    <location>
        <begin position="310"/>
        <end position="413"/>
    </location>
</feature>
<dbReference type="Gene3D" id="3.90.550.10">
    <property type="entry name" value="Spore Coat Polysaccharide Biosynthesis Protein SpsA, Chain A"/>
    <property type="match status" value="2"/>
</dbReference>
<feature type="region of interest" description="Disordered" evidence="1">
    <location>
        <begin position="539"/>
        <end position="561"/>
    </location>
</feature>
<dbReference type="EMBL" id="BPQH01000013">
    <property type="protein sequence ID" value="GJD51501.1"/>
    <property type="molecule type" value="Genomic_DNA"/>
</dbReference>
<evidence type="ECO:0000313" key="3">
    <source>
        <dbReference type="EMBL" id="GJD51501.1"/>
    </source>
</evidence>
<keyword evidence="3" id="KW-0808">Transferase</keyword>
<dbReference type="Pfam" id="PF00535">
    <property type="entry name" value="Glycos_transf_2"/>
    <property type="match status" value="2"/>
</dbReference>
<dbReference type="CDD" id="cd00761">
    <property type="entry name" value="Glyco_tranf_GTA_type"/>
    <property type="match status" value="1"/>
</dbReference>
<feature type="compositionally biased region" description="Low complexity" evidence="1">
    <location>
        <begin position="550"/>
        <end position="561"/>
    </location>
</feature>
<accession>A0ABQ4R3U4</accession>
<evidence type="ECO:0000256" key="1">
    <source>
        <dbReference type="SAM" id="MobiDB-lite"/>
    </source>
</evidence>
<sequence length="561" mass="59294">MTAGEPAAPAPEPAAPAPERAGEPGTAAEATPKVSVAMPVFNGGDYFALALDSVLAQTYPNFEILVVDDGSADPDEVARIVAAADSPRIRLFRQPNGGVASAMNTAVRHMEGDFLCWLSHDDLYEPHKLASQVAFHAALGCPDAALCSGYRIIGPGGEVIQEVALDPGPPRRAPLLTLMMGYINGCTVLIPARILRGCGPFDTRLRYTQDYDMWNRIAQATDFFLQPERLVRYRVHPGQGTNLPAAAEESNRLWISLIDARTEIERVQLFGSTKRFFDAMARHLAQTPYRQAALYAAERAAAAVEDTLVSVVVSAVEAASPDPRGIESLLRQTHGRLEILLVADGTDDPSPAFLDLLLDPRVRCVAGDGRAESGRNRALDEAQGAYIAFADAREESASDRIAAQLGAMQEAGALACRGRGDGTGAAPAGTGAAPAGTGAARLYPEILARPLVATSTAMIHRALAAAGHRFPPGPAAEWLFWLQVAVGHDVLAAGPPAAPVALARDTAREAVAQVAAFVDADPFHRRHLRQRARLAALAESFGRPEDAAGPRDAGAAAEEAS</sequence>
<dbReference type="PANTHER" id="PTHR43685">
    <property type="entry name" value="GLYCOSYLTRANSFERASE"/>
    <property type="match status" value="1"/>
</dbReference>
<evidence type="ECO:0000259" key="2">
    <source>
        <dbReference type="Pfam" id="PF00535"/>
    </source>
</evidence>
<reference evidence="3" key="2">
    <citation type="submission" date="2021-08" db="EMBL/GenBank/DDBJ databases">
        <authorList>
            <person name="Tani A."/>
            <person name="Ola A."/>
            <person name="Ogura Y."/>
            <person name="Katsura K."/>
            <person name="Hayashi T."/>
        </authorList>
    </citation>
    <scope>NUCLEOTIDE SEQUENCE</scope>
    <source>
        <strain evidence="3">KCTC 52305</strain>
    </source>
</reference>
<dbReference type="GO" id="GO:0016740">
    <property type="term" value="F:transferase activity"/>
    <property type="evidence" value="ECO:0007669"/>
    <property type="project" value="UniProtKB-KW"/>
</dbReference>
<name>A0ABQ4R3U4_9HYPH</name>
<dbReference type="Proteomes" id="UP001055167">
    <property type="component" value="Unassembled WGS sequence"/>
</dbReference>
<feature type="region of interest" description="Disordered" evidence="1">
    <location>
        <begin position="1"/>
        <end position="29"/>
    </location>
</feature>
<feature type="domain" description="Glycosyltransferase 2-like" evidence="2">
    <location>
        <begin position="35"/>
        <end position="155"/>
    </location>
</feature>
<dbReference type="SUPFAM" id="SSF53448">
    <property type="entry name" value="Nucleotide-diphospho-sugar transferases"/>
    <property type="match status" value="2"/>
</dbReference>
<proteinExistence type="predicted"/>
<dbReference type="RefSeq" id="WP_162501291.1">
    <property type="nucleotide sequence ID" value="NZ_BPQH01000013.1"/>
</dbReference>
<keyword evidence="4" id="KW-1185">Reference proteome</keyword>
<dbReference type="InterPro" id="IPR001173">
    <property type="entry name" value="Glyco_trans_2-like"/>
</dbReference>
<dbReference type="PANTHER" id="PTHR43685:SF11">
    <property type="entry name" value="GLYCOSYLTRANSFERASE TAGX-RELATED"/>
    <property type="match status" value="1"/>
</dbReference>
<organism evidence="3 4">
    <name type="scientific">Methylobacterium crusticola</name>
    <dbReference type="NCBI Taxonomy" id="1697972"/>
    <lineage>
        <taxon>Bacteria</taxon>
        <taxon>Pseudomonadati</taxon>
        <taxon>Pseudomonadota</taxon>
        <taxon>Alphaproteobacteria</taxon>
        <taxon>Hyphomicrobiales</taxon>
        <taxon>Methylobacteriaceae</taxon>
        <taxon>Methylobacterium</taxon>
    </lineage>
</organism>
<reference evidence="3" key="1">
    <citation type="journal article" date="2021" name="Front. Microbiol.">
        <title>Comprehensive Comparative Genomics and Phenotyping of Methylobacterium Species.</title>
        <authorList>
            <person name="Alessa O."/>
            <person name="Ogura Y."/>
            <person name="Fujitani Y."/>
            <person name="Takami H."/>
            <person name="Hayashi T."/>
            <person name="Sahin N."/>
            <person name="Tani A."/>
        </authorList>
    </citation>
    <scope>NUCLEOTIDE SEQUENCE</scope>
    <source>
        <strain evidence="3">KCTC 52305</strain>
    </source>
</reference>
<dbReference type="InterPro" id="IPR050834">
    <property type="entry name" value="Glycosyltransf_2"/>
</dbReference>